<dbReference type="VEuPathDB" id="FungiDB:ASPFODRAFT_214718"/>
<gene>
    <name evidence="2" type="ORF">ASPFODRAFT_214718</name>
</gene>
<dbReference type="GO" id="GO:0006898">
    <property type="term" value="P:receptor-mediated endocytosis"/>
    <property type="evidence" value="ECO:0007669"/>
    <property type="project" value="TreeGrafter"/>
</dbReference>
<evidence type="ECO:0000313" key="3">
    <source>
        <dbReference type="Proteomes" id="UP000184063"/>
    </source>
</evidence>
<dbReference type="GO" id="GO:0032051">
    <property type="term" value="F:clathrin light chain binding"/>
    <property type="evidence" value="ECO:0007669"/>
    <property type="project" value="TreeGrafter"/>
</dbReference>
<dbReference type="PANTHER" id="PTHR10292">
    <property type="entry name" value="CLATHRIN HEAVY CHAIN RELATED"/>
    <property type="match status" value="1"/>
</dbReference>
<dbReference type="AlphaFoldDB" id="A0A1M3TUE0"/>
<dbReference type="GO" id="GO:0071439">
    <property type="term" value="C:clathrin complex"/>
    <property type="evidence" value="ECO:0007669"/>
    <property type="project" value="TreeGrafter"/>
</dbReference>
<organism evidence="2 3">
    <name type="scientific">Aspergillus luchuensis (strain CBS 106.47)</name>
    <dbReference type="NCBI Taxonomy" id="1137211"/>
    <lineage>
        <taxon>Eukaryota</taxon>
        <taxon>Fungi</taxon>
        <taxon>Dikarya</taxon>
        <taxon>Ascomycota</taxon>
        <taxon>Pezizomycotina</taxon>
        <taxon>Eurotiomycetes</taxon>
        <taxon>Eurotiomycetidae</taxon>
        <taxon>Eurotiales</taxon>
        <taxon>Aspergillaceae</taxon>
        <taxon>Aspergillus</taxon>
        <taxon>Aspergillus subgen. Circumdati</taxon>
    </lineage>
</organism>
<name>A0A1M3TUE0_ASPLC</name>
<dbReference type="EMBL" id="KV878237">
    <property type="protein sequence ID" value="OJZ90345.1"/>
    <property type="molecule type" value="Genomic_DNA"/>
</dbReference>
<evidence type="ECO:0000313" key="2">
    <source>
        <dbReference type="EMBL" id="OJZ90345.1"/>
    </source>
</evidence>
<dbReference type="PANTHER" id="PTHR10292:SF1">
    <property type="entry name" value="CLATHRIN HEAVY CHAIN"/>
    <property type="match status" value="1"/>
</dbReference>
<dbReference type="SUPFAM" id="SSF48371">
    <property type="entry name" value="ARM repeat"/>
    <property type="match status" value="1"/>
</dbReference>
<dbReference type="GO" id="GO:0005829">
    <property type="term" value="C:cytosol"/>
    <property type="evidence" value="ECO:0007669"/>
    <property type="project" value="GOC"/>
</dbReference>
<dbReference type="Gene3D" id="1.25.40.10">
    <property type="entry name" value="Tetratricopeptide repeat domain"/>
    <property type="match status" value="1"/>
</dbReference>
<evidence type="ECO:0000256" key="1">
    <source>
        <dbReference type="SAM" id="MobiDB-lite"/>
    </source>
</evidence>
<sequence>MPKMIRACEDASLWPELVFLYCHYDEWDNAALAMMERAADAWEHHCSKLHGPEPPQEAPEEMEEAPPPKTPDAIWTG</sequence>
<dbReference type="GO" id="GO:0030479">
    <property type="term" value="C:actin cortical patch"/>
    <property type="evidence" value="ECO:0007669"/>
    <property type="project" value="TreeGrafter"/>
</dbReference>
<dbReference type="InterPro" id="IPR011990">
    <property type="entry name" value="TPR-like_helical_dom_sf"/>
</dbReference>
<feature type="region of interest" description="Disordered" evidence="1">
    <location>
        <begin position="46"/>
        <end position="77"/>
    </location>
</feature>
<proteinExistence type="predicted"/>
<dbReference type="InterPro" id="IPR016024">
    <property type="entry name" value="ARM-type_fold"/>
</dbReference>
<dbReference type="Proteomes" id="UP000184063">
    <property type="component" value="Unassembled WGS sequence"/>
</dbReference>
<protein>
    <submittedName>
        <fullName evidence="2">Uncharacterized protein</fullName>
    </submittedName>
</protein>
<reference evidence="3" key="1">
    <citation type="journal article" date="2017" name="Genome Biol.">
        <title>Comparative genomics reveals high biological diversity and specific adaptations in the industrially and medically important fungal genus Aspergillus.</title>
        <authorList>
            <person name="de Vries R.P."/>
            <person name="Riley R."/>
            <person name="Wiebenga A."/>
            <person name="Aguilar-Osorio G."/>
            <person name="Amillis S."/>
            <person name="Uchima C.A."/>
            <person name="Anderluh G."/>
            <person name="Asadollahi M."/>
            <person name="Askin M."/>
            <person name="Barry K."/>
            <person name="Battaglia E."/>
            <person name="Bayram O."/>
            <person name="Benocci T."/>
            <person name="Braus-Stromeyer S.A."/>
            <person name="Caldana C."/>
            <person name="Canovas D."/>
            <person name="Cerqueira G.C."/>
            <person name="Chen F."/>
            <person name="Chen W."/>
            <person name="Choi C."/>
            <person name="Clum A."/>
            <person name="Dos Santos R.A."/>
            <person name="Damasio A.R."/>
            <person name="Diallinas G."/>
            <person name="Emri T."/>
            <person name="Fekete E."/>
            <person name="Flipphi M."/>
            <person name="Freyberg S."/>
            <person name="Gallo A."/>
            <person name="Gournas C."/>
            <person name="Habgood R."/>
            <person name="Hainaut M."/>
            <person name="Harispe M.L."/>
            <person name="Henrissat B."/>
            <person name="Hilden K.S."/>
            <person name="Hope R."/>
            <person name="Hossain A."/>
            <person name="Karabika E."/>
            <person name="Karaffa L."/>
            <person name="Karanyi Z."/>
            <person name="Krasevec N."/>
            <person name="Kuo A."/>
            <person name="Kusch H."/>
            <person name="LaButti K."/>
            <person name="Lagendijk E.L."/>
            <person name="Lapidus A."/>
            <person name="Levasseur A."/>
            <person name="Lindquist E."/>
            <person name="Lipzen A."/>
            <person name="Logrieco A.F."/>
            <person name="MacCabe A."/>
            <person name="Maekelae M.R."/>
            <person name="Malavazi I."/>
            <person name="Melin P."/>
            <person name="Meyer V."/>
            <person name="Mielnichuk N."/>
            <person name="Miskei M."/>
            <person name="Molnar A.P."/>
            <person name="Mule G."/>
            <person name="Ngan C.Y."/>
            <person name="Orejas M."/>
            <person name="Orosz E."/>
            <person name="Ouedraogo J.P."/>
            <person name="Overkamp K.M."/>
            <person name="Park H.-S."/>
            <person name="Perrone G."/>
            <person name="Piumi F."/>
            <person name="Punt P.J."/>
            <person name="Ram A.F."/>
            <person name="Ramon A."/>
            <person name="Rauscher S."/>
            <person name="Record E."/>
            <person name="Riano-Pachon D.M."/>
            <person name="Robert V."/>
            <person name="Roehrig J."/>
            <person name="Ruller R."/>
            <person name="Salamov A."/>
            <person name="Salih N.S."/>
            <person name="Samson R.A."/>
            <person name="Sandor E."/>
            <person name="Sanguinetti M."/>
            <person name="Schuetze T."/>
            <person name="Sepcic K."/>
            <person name="Shelest E."/>
            <person name="Sherlock G."/>
            <person name="Sophianopoulou V."/>
            <person name="Squina F.M."/>
            <person name="Sun H."/>
            <person name="Susca A."/>
            <person name="Todd R.B."/>
            <person name="Tsang A."/>
            <person name="Unkles S.E."/>
            <person name="van de Wiele N."/>
            <person name="van Rossen-Uffink D."/>
            <person name="Oliveira J.V."/>
            <person name="Vesth T.C."/>
            <person name="Visser J."/>
            <person name="Yu J.-H."/>
            <person name="Zhou M."/>
            <person name="Andersen M.R."/>
            <person name="Archer D.B."/>
            <person name="Baker S.E."/>
            <person name="Benoit I."/>
            <person name="Brakhage A.A."/>
            <person name="Braus G.H."/>
            <person name="Fischer R."/>
            <person name="Frisvad J.C."/>
            <person name="Goldman G.H."/>
            <person name="Houbraken J."/>
            <person name="Oakley B."/>
            <person name="Pocsi I."/>
            <person name="Scazzocchio C."/>
            <person name="Seiboth B."/>
            <person name="vanKuyk P.A."/>
            <person name="Wortman J."/>
            <person name="Dyer P.S."/>
            <person name="Grigoriev I.V."/>
        </authorList>
    </citation>
    <scope>NUCLEOTIDE SEQUENCE [LARGE SCALE GENOMIC DNA]</scope>
    <source>
        <strain evidence="3">CBS 106.47</strain>
    </source>
</reference>
<dbReference type="GO" id="GO:0006895">
    <property type="term" value="P:Golgi to endosome transport"/>
    <property type="evidence" value="ECO:0007669"/>
    <property type="project" value="TreeGrafter"/>
</dbReference>
<accession>A0A1M3TUE0</accession>